<dbReference type="InterPro" id="IPR011701">
    <property type="entry name" value="MFS"/>
</dbReference>
<comment type="subcellular location">
    <subcellularLocation>
        <location evidence="1">Cell membrane</location>
        <topology evidence="1">Multi-pass membrane protein</topology>
    </subcellularLocation>
</comment>
<keyword evidence="3" id="KW-1003">Cell membrane</keyword>
<evidence type="ECO:0000256" key="1">
    <source>
        <dbReference type="ARBA" id="ARBA00004651"/>
    </source>
</evidence>
<dbReference type="PROSITE" id="PS50850">
    <property type="entry name" value="MFS"/>
    <property type="match status" value="1"/>
</dbReference>
<dbReference type="Gene3D" id="1.20.1250.20">
    <property type="entry name" value="MFS general substrate transporter like domains"/>
    <property type="match status" value="1"/>
</dbReference>
<dbReference type="InterPro" id="IPR020846">
    <property type="entry name" value="MFS_dom"/>
</dbReference>
<evidence type="ECO:0000313" key="9">
    <source>
        <dbReference type="EMBL" id="SFV65219.1"/>
    </source>
</evidence>
<dbReference type="EMBL" id="FPHL01000038">
    <property type="protein sequence ID" value="SFV65219.1"/>
    <property type="molecule type" value="Genomic_DNA"/>
</dbReference>
<dbReference type="Pfam" id="PF07690">
    <property type="entry name" value="MFS_1"/>
    <property type="match status" value="1"/>
</dbReference>
<evidence type="ECO:0000259" key="8">
    <source>
        <dbReference type="PROSITE" id="PS50850"/>
    </source>
</evidence>
<dbReference type="AlphaFoldDB" id="A0A1W1CHF9"/>
<dbReference type="GO" id="GO:0005886">
    <property type="term" value="C:plasma membrane"/>
    <property type="evidence" value="ECO:0007669"/>
    <property type="project" value="UniProtKB-SubCell"/>
</dbReference>
<feature type="transmembrane region" description="Helical" evidence="7">
    <location>
        <begin position="361"/>
        <end position="379"/>
    </location>
</feature>
<keyword evidence="4 7" id="KW-0812">Transmembrane</keyword>
<proteinExistence type="predicted"/>
<dbReference type="PANTHER" id="PTHR23517">
    <property type="entry name" value="RESISTANCE PROTEIN MDTM, PUTATIVE-RELATED-RELATED"/>
    <property type="match status" value="1"/>
</dbReference>
<accession>A0A1W1CHF9</accession>
<reference evidence="9" key="1">
    <citation type="submission" date="2016-10" db="EMBL/GenBank/DDBJ databases">
        <authorList>
            <person name="de Groot N.N."/>
        </authorList>
    </citation>
    <scope>NUCLEOTIDE SEQUENCE</scope>
</reference>
<evidence type="ECO:0000256" key="4">
    <source>
        <dbReference type="ARBA" id="ARBA00022692"/>
    </source>
</evidence>
<dbReference type="InterPro" id="IPR050171">
    <property type="entry name" value="MFS_Transporters"/>
</dbReference>
<keyword evidence="5 7" id="KW-1133">Transmembrane helix</keyword>
<dbReference type="GO" id="GO:0022857">
    <property type="term" value="F:transmembrane transporter activity"/>
    <property type="evidence" value="ECO:0007669"/>
    <property type="project" value="InterPro"/>
</dbReference>
<feature type="transmembrane region" description="Helical" evidence="7">
    <location>
        <begin position="12"/>
        <end position="33"/>
    </location>
</feature>
<keyword evidence="6 7" id="KW-0472">Membrane</keyword>
<evidence type="ECO:0000256" key="5">
    <source>
        <dbReference type="ARBA" id="ARBA00022989"/>
    </source>
</evidence>
<keyword evidence="2" id="KW-0813">Transport</keyword>
<evidence type="ECO:0000256" key="7">
    <source>
        <dbReference type="SAM" id="Phobius"/>
    </source>
</evidence>
<feature type="transmembrane region" description="Helical" evidence="7">
    <location>
        <begin position="161"/>
        <end position="180"/>
    </location>
</feature>
<name>A0A1W1CHF9_9ZZZZ</name>
<dbReference type="SUPFAM" id="SSF103473">
    <property type="entry name" value="MFS general substrate transporter"/>
    <property type="match status" value="1"/>
</dbReference>
<organism evidence="9">
    <name type="scientific">hydrothermal vent metagenome</name>
    <dbReference type="NCBI Taxonomy" id="652676"/>
    <lineage>
        <taxon>unclassified sequences</taxon>
        <taxon>metagenomes</taxon>
        <taxon>ecological metagenomes</taxon>
    </lineage>
</organism>
<evidence type="ECO:0000256" key="6">
    <source>
        <dbReference type="ARBA" id="ARBA00023136"/>
    </source>
</evidence>
<feature type="transmembrane region" description="Helical" evidence="7">
    <location>
        <begin position="74"/>
        <end position="92"/>
    </location>
</feature>
<protein>
    <submittedName>
        <fullName evidence="9">MULTIDRUG-EFFLUX TRANSPORTER</fullName>
    </submittedName>
</protein>
<dbReference type="PANTHER" id="PTHR23517:SF2">
    <property type="entry name" value="MULTIDRUG RESISTANCE PROTEIN MDTH"/>
    <property type="match status" value="1"/>
</dbReference>
<feature type="transmembrane region" description="Helical" evidence="7">
    <location>
        <begin position="206"/>
        <end position="231"/>
    </location>
</feature>
<feature type="transmembrane region" description="Helical" evidence="7">
    <location>
        <begin position="330"/>
        <end position="355"/>
    </location>
</feature>
<dbReference type="CDD" id="cd17472">
    <property type="entry name" value="MFS_YajR_like"/>
    <property type="match status" value="1"/>
</dbReference>
<feature type="transmembrane region" description="Helical" evidence="7">
    <location>
        <begin position="131"/>
        <end position="155"/>
    </location>
</feature>
<evidence type="ECO:0000256" key="3">
    <source>
        <dbReference type="ARBA" id="ARBA00022475"/>
    </source>
</evidence>
<feature type="domain" description="Major facilitator superfamily (MFS) profile" evidence="8">
    <location>
        <begin position="7"/>
        <end position="382"/>
    </location>
</feature>
<dbReference type="InterPro" id="IPR036259">
    <property type="entry name" value="MFS_trans_sf"/>
</dbReference>
<feature type="transmembrane region" description="Helical" evidence="7">
    <location>
        <begin position="39"/>
        <end position="62"/>
    </location>
</feature>
<sequence length="447" mass="49070">MKEIVRKVLPLSLIVALRFFGLFIVLSVLSQYAKDIQGGTAFLAGIALGGYALTQAVLQVPFGVMSDKIGRKKTILFGLLLFAAGSVVAAMADNIYILLLGRFLQGAGAIGSVVTAMIADQVREDQRAHAMAVMGMVIAMSFAAAMIIGPLMAGYFSVPSLFWLTAILSISALVILFTAVPEPPKIVHHYSEEEAKIKHVFKDKDLVRMYITFLFHSGTMAIAFFIIPLVMKEKFDMTTMDYWKVYLPAVFFGILAMAPAAIFGEKYSKGKEVFLTSIGFIVASFLLMGFAGSFIWFAVGATFFFIGFNMFEPLLQSFVAKFAKVHQKGAALGVANTFAYVGVFLGGAIGGWIYGHYSAEGVAVFVVILSVFWTLWIIGMRNPGLRANLFLDFDTYDKTKLQGLKTLDGVTDFYVNETEGLIVIKYDAEEVNEEHIKAFLKEEGAER</sequence>
<feature type="transmembrane region" description="Helical" evidence="7">
    <location>
        <begin position="274"/>
        <end position="297"/>
    </location>
</feature>
<gene>
    <name evidence="9" type="ORF">MNB_SV-10-751</name>
</gene>
<feature type="transmembrane region" description="Helical" evidence="7">
    <location>
        <begin position="243"/>
        <end position="262"/>
    </location>
</feature>
<evidence type="ECO:0000256" key="2">
    <source>
        <dbReference type="ARBA" id="ARBA00022448"/>
    </source>
</evidence>